<organism evidence="1 2">
    <name type="scientific">Yoonia vestfoldensis</name>
    <dbReference type="NCBI Taxonomy" id="245188"/>
    <lineage>
        <taxon>Bacteria</taxon>
        <taxon>Pseudomonadati</taxon>
        <taxon>Pseudomonadota</taxon>
        <taxon>Alphaproteobacteria</taxon>
        <taxon>Rhodobacterales</taxon>
        <taxon>Paracoccaceae</taxon>
        <taxon>Yoonia</taxon>
    </lineage>
</organism>
<gene>
    <name evidence="1" type="ORF">LOKVESSMR4R_03732</name>
</gene>
<sequence length="115" mass="12386">MNIVPTSSDAALIAHLMHRPAIAARFRGQVMEMLLAAQPDPAETIIRNAVVGFGGTLIEPARREAECGRISSWGPFDYQLDMLQCSATGATFAELAADWAKAAWRMTPADQVAAE</sequence>
<dbReference type="RefSeq" id="WP_087211908.1">
    <property type="nucleotide sequence ID" value="NZ_CP021431.1"/>
</dbReference>
<name>A0A1Y0EHT0_9RHOB</name>
<dbReference type="EMBL" id="CP021431">
    <property type="protein sequence ID" value="ARU02998.1"/>
    <property type="molecule type" value="Genomic_DNA"/>
</dbReference>
<reference evidence="1 2" key="1">
    <citation type="submission" date="2017-05" db="EMBL/GenBank/DDBJ databases">
        <title>Genome Sequence of Loktanella vestfoldensis Strain SMR4r Isolated from a Culture of the Diatom Skeletonema marinoi.</title>
        <authorList>
            <person name="Topel M."/>
            <person name="Pinder M.I.M."/>
            <person name="Johansson O.N."/>
            <person name="Kourtchenko O."/>
            <person name="Godhe A."/>
            <person name="Clarke A.K."/>
        </authorList>
    </citation>
    <scope>NUCLEOTIDE SEQUENCE [LARGE SCALE GENOMIC DNA]</scope>
    <source>
        <strain evidence="1 2">SMR4r</strain>
    </source>
</reference>
<accession>A0A1Y0EHT0</accession>
<evidence type="ECO:0000313" key="1">
    <source>
        <dbReference type="EMBL" id="ARU02998.1"/>
    </source>
</evidence>
<proteinExistence type="predicted"/>
<dbReference type="KEGG" id="lvs:LOKVESSMR4R_03732"/>
<dbReference type="Proteomes" id="UP000195273">
    <property type="component" value="Chromosome"/>
</dbReference>
<keyword evidence="2" id="KW-1185">Reference proteome</keyword>
<dbReference type="AlphaFoldDB" id="A0A1Y0EHT0"/>
<evidence type="ECO:0000313" key="2">
    <source>
        <dbReference type="Proteomes" id="UP000195273"/>
    </source>
</evidence>
<protein>
    <submittedName>
        <fullName evidence="1">Uncharacterized protein</fullName>
    </submittedName>
</protein>